<evidence type="ECO:0000256" key="1">
    <source>
        <dbReference type="SAM" id="Phobius"/>
    </source>
</evidence>
<dbReference type="RefSeq" id="WP_259101834.1">
    <property type="nucleotide sequence ID" value="NZ_CP130454.1"/>
</dbReference>
<dbReference type="PANTHER" id="PTHR30093">
    <property type="entry name" value="GENERAL SECRETION PATHWAY PROTEIN G"/>
    <property type="match status" value="1"/>
</dbReference>
<sequence>MKVQNKFTEHLHAYTLAHLNSYTHAPLHACTRLRLHALTLIELVIVCAIIAVLVGIVWVVMAPAREKARQAVCISNLTQIGHAFRMYRDDWDGVEPEKGRQLEYWELGLPSKNSIFLHNVLNTYLKDGSIWFCPSRFLLPFPTESRQYLNNVKYHLNYCDHGDVIMGLSPRYDECMMMHSPAPYVSFRWVVSHVPDWGFICCNAHHYFYFPKDDWADTLFFEVILTDFSVQKRRASWYSARFPAYKGVQ</sequence>
<comment type="caution">
    <text evidence="2">The sequence shown here is derived from an EMBL/GenBank/DDBJ whole genome shotgun (WGS) entry which is preliminary data.</text>
</comment>
<dbReference type="Gene3D" id="3.30.700.10">
    <property type="entry name" value="Glycoprotein, Type 4 Pilin"/>
    <property type="match status" value="1"/>
</dbReference>
<evidence type="ECO:0000313" key="2">
    <source>
        <dbReference type="EMBL" id="MCS3921064.1"/>
    </source>
</evidence>
<dbReference type="InterPro" id="IPR045584">
    <property type="entry name" value="Pilin-like"/>
</dbReference>
<evidence type="ECO:0000313" key="3">
    <source>
        <dbReference type="Proteomes" id="UP001204798"/>
    </source>
</evidence>
<dbReference type="SUPFAM" id="SSF54523">
    <property type="entry name" value="Pili subunits"/>
    <property type="match status" value="1"/>
</dbReference>
<dbReference type="PANTHER" id="PTHR30093:SF2">
    <property type="entry name" value="TYPE II SECRETION SYSTEM PROTEIN H"/>
    <property type="match status" value="1"/>
</dbReference>
<name>A0ABT2ESX0_9BACT</name>
<organism evidence="2 3">
    <name type="scientific">Candidatus Fervidibacter sacchari</name>
    <dbReference type="NCBI Taxonomy" id="1448929"/>
    <lineage>
        <taxon>Bacteria</taxon>
        <taxon>Candidatus Fervidibacterota</taxon>
        <taxon>Candidatus Fervidibacter</taxon>
    </lineage>
</organism>
<accession>A0ABT2ESX0</accession>
<reference evidence="2 3" key="1">
    <citation type="submission" date="2022-08" db="EMBL/GenBank/DDBJ databases">
        <title>Bacterial and archaeal communities from various locations to study Microbial Dark Matter (Phase II).</title>
        <authorList>
            <person name="Stepanauskas R."/>
        </authorList>
    </citation>
    <scope>NUCLEOTIDE SEQUENCE [LARGE SCALE GENOMIC DNA]</scope>
    <source>
        <strain evidence="2 3">PD1</strain>
    </source>
</reference>
<keyword evidence="1" id="KW-1133">Transmembrane helix</keyword>
<protein>
    <submittedName>
        <fullName evidence="2">Type II secretory pathway pseudopilin PulG</fullName>
    </submittedName>
</protein>
<feature type="transmembrane region" description="Helical" evidence="1">
    <location>
        <begin position="37"/>
        <end position="60"/>
    </location>
</feature>
<proteinExistence type="predicted"/>
<gene>
    <name evidence="2" type="ORF">M2350_003505</name>
</gene>
<dbReference type="Proteomes" id="UP001204798">
    <property type="component" value="Unassembled WGS sequence"/>
</dbReference>
<keyword evidence="1" id="KW-0472">Membrane</keyword>
<dbReference type="EMBL" id="JANUCP010000009">
    <property type="protein sequence ID" value="MCS3921064.1"/>
    <property type="molecule type" value="Genomic_DNA"/>
</dbReference>
<keyword evidence="3" id="KW-1185">Reference proteome</keyword>
<keyword evidence="1" id="KW-0812">Transmembrane</keyword>